<protein>
    <submittedName>
        <fullName evidence="2">Putative metalloprotease</fullName>
    </submittedName>
</protein>
<dbReference type="InterPro" id="IPR001590">
    <property type="entry name" value="Peptidase_M12B"/>
</dbReference>
<dbReference type="GO" id="GO:0006508">
    <property type="term" value="P:proteolysis"/>
    <property type="evidence" value="ECO:0007669"/>
    <property type="project" value="UniProtKB-KW"/>
</dbReference>
<dbReference type="EMBL" id="GADI01003642">
    <property type="protein sequence ID" value="JAA70166.1"/>
    <property type="molecule type" value="mRNA"/>
</dbReference>
<keyword evidence="2" id="KW-0482">Metalloprotease</keyword>
<dbReference type="Gene3D" id="3.40.1620.60">
    <property type="match status" value="1"/>
</dbReference>
<dbReference type="SUPFAM" id="SSF55486">
    <property type="entry name" value="Metalloproteases ('zincins'), catalytic domain"/>
    <property type="match status" value="1"/>
</dbReference>
<evidence type="ECO:0000259" key="1">
    <source>
        <dbReference type="Pfam" id="PF01421"/>
    </source>
</evidence>
<dbReference type="Pfam" id="PF01421">
    <property type="entry name" value="Reprolysin"/>
    <property type="match status" value="1"/>
</dbReference>
<organism evidence="2">
    <name type="scientific">Ixodes ricinus</name>
    <name type="common">Common tick</name>
    <name type="synonym">Acarus ricinus</name>
    <dbReference type="NCBI Taxonomy" id="34613"/>
    <lineage>
        <taxon>Eukaryota</taxon>
        <taxon>Metazoa</taxon>
        <taxon>Ecdysozoa</taxon>
        <taxon>Arthropoda</taxon>
        <taxon>Chelicerata</taxon>
        <taxon>Arachnida</taxon>
        <taxon>Acari</taxon>
        <taxon>Parasitiformes</taxon>
        <taxon>Ixodida</taxon>
        <taxon>Ixodoidea</taxon>
        <taxon>Ixodidae</taxon>
        <taxon>Ixodinae</taxon>
        <taxon>Ixodes</taxon>
    </lineage>
</organism>
<evidence type="ECO:0000313" key="2">
    <source>
        <dbReference type="EMBL" id="JAA70166.1"/>
    </source>
</evidence>
<keyword evidence="2" id="KW-0645">Protease</keyword>
<proteinExistence type="evidence at transcript level"/>
<dbReference type="GO" id="GO:0004222">
    <property type="term" value="F:metalloendopeptidase activity"/>
    <property type="evidence" value="ECO:0007669"/>
    <property type="project" value="InterPro"/>
</dbReference>
<accession>A0A0K8RGH5</accession>
<dbReference type="AlphaFoldDB" id="A0A0K8RGH5"/>
<dbReference type="InterPro" id="IPR024079">
    <property type="entry name" value="MetalloPept_cat_dom_sf"/>
</dbReference>
<feature type="domain" description="Peptidase M12B" evidence="1">
    <location>
        <begin position="3"/>
        <end position="87"/>
    </location>
</feature>
<name>A0A0K8RGH5_IXORI</name>
<dbReference type="Gene3D" id="3.40.390.10">
    <property type="entry name" value="Collagenase (Catalytic Domain)"/>
    <property type="match status" value="1"/>
</dbReference>
<sequence length="199" mass="22052">MKAASYAYGVCSRRKVALGSDDGKTFSGVPTAVQQIANLLGIQWDEKRDRKGCTPDDGYIMSRNGEHTLYPSFSECSKNAWEFRVQTSMAMSQCYILNMSLPVNASQRTPYDFFDCKEPCRNITLGNDNQSLSVQPEVSGGSKSRDICQNNCCPNYNKQFNETKKGAPDGMPCGPFQVCLQQVCVKAPWPRSEVSKVAT</sequence>
<reference evidence="2" key="1">
    <citation type="submission" date="2012-12" db="EMBL/GenBank/DDBJ databases">
        <title>Identification and characterization of a phenylalanine ammonia-lyase gene family in Isatis indigotica Fort.</title>
        <authorList>
            <person name="Liu Q."/>
            <person name="Chen J."/>
            <person name="Zhou X."/>
            <person name="Di P."/>
            <person name="Xiao Y."/>
            <person name="Xuan H."/>
            <person name="Zhang L."/>
            <person name="Chen W."/>
        </authorList>
    </citation>
    <scope>NUCLEOTIDE SEQUENCE</scope>
    <source>
        <tissue evidence="2">Salivary gland</tissue>
    </source>
</reference>
<keyword evidence="2" id="KW-0378">Hydrolase</keyword>